<accession>A0A1G9MWT3</accession>
<dbReference type="Proteomes" id="UP000198680">
    <property type="component" value="Unassembled WGS sequence"/>
</dbReference>
<evidence type="ECO:0000313" key="3">
    <source>
        <dbReference type="Proteomes" id="UP000198680"/>
    </source>
</evidence>
<dbReference type="STRING" id="1137991.SAMN05660642_00808"/>
<proteinExistence type="predicted"/>
<dbReference type="CDD" id="cd07067">
    <property type="entry name" value="HP_PGM_like"/>
    <property type="match status" value="1"/>
</dbReference>
<dbReference type="GO" id="GO:0005829">
    <property type="term" value="C:cytosol"/>
    <property type="evidence" value="ECO:0007669"/>
    <property type="project" value="TreeGrafter"/>
</dbReference>
<dbReference type="EMBL" id="FNHE01000002">
    <property type="protein sequence ID" value="SDL78688.1"/>
    <property type="molecule type" value="Genomic_DNA"/>
</dbReference>
<feature type="compositionally biased region" description="Basic and acidic residues" evidence="1">
    <location>
        <begin position="22"/>
        <end position="34"/>
    </location>
</feature>
<dbReference type="SUPFAM" id="SSF53254">
    <property type="entry name" value="Phosphoglycerate mutase-like"/>
    <property type="match status" value="1"/>
</dbReference>
<dbReference type="PANTHER" id="PTHR48100:SF44">
    <property type="entry name" value="PHOSPHATASE C1620.13-RELATED"/>
    <property type="match status" value="1"/>
</dbReference>
<dbReference type="Gene3D" id="3.40.50.1240">
    <property type="entry name" value="Phosphoglycerate mutase-like"/>
    <property type="match status" value="1"/>
</dbReference>
<reference evidence="3" key="1">
    <citation type="submission" date="2016-10" db="EMBL/GenBank/DDBJ databases">
        <authorList>
            <person name="Varghese N."/>
            <person name="Submissions S."/>
        </authorList>
    </citation>
    <scope>NUCLEOTIDE SEQUENCE [LARGE SCALE GENOMIC DNA]</scope>
    <source>
        <strain evidence="3">DSM 45419</strain>
    </source>
</reference>
<dbReference type="SMART" id="SM00855">
    <property type="entry name" value="PGAM"/>
    <property type="match status" value="1"/>
</dbReference>
<keyword evidence="3" id="KW-1185">Reference proteome</keyword>
<dbReference type="AlphaFoldDB" id="A0A1G9MWT3"/>
<gene>
    <name evidence="2" type="ORF">SAMN05660642_00808</name>
</gene>
<evidence type="ECO:0000256" key="1">
    <source>
        <dbReference type="SAM" id="MobiDB-lite"/>
    </source>
</evidence>
<evidence type="ECO:0000313" key="2">
    <source>
        <dbReference type="EMBL" id="SDL78688.1"/>
    </source>
</evidence>
<dbReference type="InterPro" id="IPR050275">
    <property type="entry name" value="PGM_Phosphatase"/>
</dbReference>
<dbReference type="PANTHER" id="PTHR48100">
    <property type="entry name" value="BROAD-SPECIFICITY PHOSPHATASE YOR283W-RELATED"/>
    <property type="match status" value="1"/>
</dbReference>
<dbReference type="RefSeq" id="WP_217635973.1">
    <property type="nucleotide sequence ID" value="NZ_FNHE01000002.1"/>
</dbReference>
<feature type="region of interest" description="Disordered" evidence="1">
    <location>
        <begin position="22"/>
        <end position="46"/>
    </location>
</feature>
<dbReference type="GO" id="GO:0016791">
    <property type="term" value="F:phosphatase activity"/>
    <property type="evidence" value="ECO:0007669"/>
    <property type="project" value="TreeGrafter"/>
</dbReference>
<dbReference type="InterPro" id="IPR013078">
    <property type="entry name" value="His_Pase_superF_clade-1"/>
</dbReference>
<organism evidence="2 3">
    <name type="scientific">Geodermatophilus siccatus</name>
    <dbReference type="NCBI Taxonomy" id="1137991"/>
    <lineage>
        <taxon>Bacteria</taxon>
        <taxon>Bacillati</taxon>
        <taxon>Actinomycetota</taxon>
        <taxon>Actinomycetes</taxon>
        <taxon>Geodermatophilales</taxon>
        <taxon>Geodermatophilaceae</taxon>
        <taxon>Geodermatophilus</taxon>
    </lineage>
</organism>
<sequence>MPAEHRAPTTDVLLVRHGEVVPAHPDHPHARLEDGQGDPPLSPLGRTQAEAVGRRLRDVGVDAVYVSTLRRTLETAQPLLGATGIRPRVEPDLRELHLGEWEDGLVLQRLAQGDPVAARVVAEQRWDLIPGAEPAASLAARVRAALQRIGAAHPGERVAVFTHGGVVAQALALATGAPPFAFLTGRNASLSQVVLAGERWSVRRFNDTAHLADDLSRVGVPLT</sequence>
<dbReference type="InterPro" id="IPR029033">
    <property type="entry name" value="His_PPase_superfam"/>
</dbReference>
<dbReference type="Pfam" id="PF00300">
    <property type="entry name" value="His_Phos_1"/>
    <property type="match status" value="1"/>
</dbReference>
<protein>
    <submittedName>
        <fullName evidence="2">Probable phosphoglycerate mutase</fullName>
    </submittedName>
</protein>
<name>A0A1G9MWT3_9ACTN</name>